<evidence type="ECO:0000259" key="1">
    <source>
        <dbReference type="Pfam" id="PF13657"/>
    </source>
</evidence>
<dbReference type="InterPro" id="IPR017508">
    <property type="entry name" value="HipA_N1"/>
</dbReference>
<protein>
    <recommendedName>
        <fullName evidence="1">HipA N-terminal subdomain 1 domain-containing protein</fullName>
    </recommendedName>
</protein>
<organism evidence="2 3">
    <name type="scientific">Neopusillimonas maritima</name>
    <dbReference type="NCBI Taxonomy" id="2026239"/>
    <lineage>
        <taxon>Bacteria</taxon>
        <taxon>Pseudomonadati</taxon>
        <taxon>Pseudomonadota</taxon>
        <taxon>Betaproteobacteria</taxon>
        <taxon>Burkholderiales</taxon>
        <taxon>Alcaligenaceae</taxon>
        <taxon>Neopusillimonas</taxon>
    </lineage>
</organism>
<dbReference type="Proteomes" id="UP000266483">
    <property type="component" value="Unassembled WGS sequence"/>
</dbReference>
<accession>A0ABX9MX53</accession>
<feature type="domain" description="HipA N-terminal subdomain 1" evidence="1">
    <location>
        <begin position="6"/>
        <end position="101"/>
    </location>
</feature>
<evidence type="ECO:0000313" key="2">
    <source>
        <dbReference type="EMBL" id="RII83407.1"/>
    </source>
</evidence>
<dbReference type="RefSeq" id="WP_119441784.1">
    <property type="nucleotide sequence ID" value="NZ_CP170494.1"/>
</dbReference>
<dbReference type="NCBIfam" id="TIGR03071">
    <property type="entry name" value="couple_hipA"/>
    <property type="match status" value="1"/>
</dbReference>
<gene>
    <name evidence="2" type="ORF">CJO09_07360</name>
</gene>
<proteinExistence type="predicted"/>
<name>A0ABX9MX53_9BURK</name>
<dbReference type="EMBL" id="NQOU01000002">
    <property type="protein sequence ID" value="RII83407.1"/>
    <property type="molecule type" value="Genomic_DNA"/>
</dbReference>
<reference evidence="2 3" key="1">
    <citation type="submission" date="2017-08" db="EMBL/GenBank/DDBJ databases">
        <title>Pusillimonas indicus sp. nov., a member of the family Alcaligenaceae isolated from surface seawater.</title>
        <authorList>
            <person name="Li J."/>
        </authorList>
    </citation>
    <scope>NUCLEOTIDE SEQUENCE [LARGE SCALE GENOMIC DNA]</scope>
    <source>
        <strain evidence="2 3">17-4A</strain>
    </source>
</reference>
<evidence type="ECO:0000313" key="3">
    <source>
        <dbReference type="Proteomes" id="UP000266483"/>
    </source>
</evidence>
<keyword evidence="3" id="KW-1185">Reference proteome</keyword>
<sequence>MSDRVLQAYINDVPVGTLHETNGLWGFQYSCAWLESPNRYALSPQLPLTPNLLLDGATQRPVQWYFDNLLPEEGQRSLLAADATIDTADAFGLLAYSGRATVFGN</sequence>
<comment type="caution">
    <text evidence="2">The sequence shown here is derived from an EMBL/GenBank/DDBJ whole genome shotgun (WGS) entry which is preliminary data.</text>
</comment>
<dbReference type="Pfam" id="PF13657">
    <property type="entry name" value="Couple_hipA"/>
    <property type="match status" value="1"/>
</dbReference>